<evidence type="ECO:0000259" key="1">
    <source>
        <dbReference type="Pfam" id="PF07734"/>
    </source>
</evidence>
<dbReference type="EMBL" id="CACSHJ010000089">
    <property type="protein sequence ID" value="CAA0382993.1"/>
    <property type="molecule type" value="Genomic_DNA"/>
</dbReference>
<dbReference type="Proteomes" id="UP000434276">
    <property type="component" value="Unassembled WGS sequence"/>
</dbReference>
<dbReference type="Pfam" id="PF07734">
    <property type="entry name" value="FBA_1"/>
    <property type="match status" value="1"/>
</dbReference>
<dbReference type="InterPro" id="IPR006527">
    <property type="entry name" value="F-box-assoc_dom_typ1"/>
</dbReference>
<dbReference type="AlphaFoldDB" id="A0A5S9XDP2"/>
<name>A0A5S9XDP2_ARATH</name>
<evidence type="ECO:0000313" key="2">
    <source>
        <dbReference type="EMBL" id="CAA0382993.1"/>
    </source>
</evidence>
<dbReference type="NCBIfam" id="TIGR01640">
    <property type="entry name" value="F_box_assoc_1"/>
    <property type="match status" value="1"/>
</dbReference>
<accession>A0A5S9XDP2</accession>
<feature type="domain" description="F-box associated beta-propeller type 1" evidence="1">
    <location>
        <begin position="1"/>
        <end position="83"/>
    </location>
</feature>
<gene>
    <name evidence="2" type="ORF">C24_LOCUS13211</name>
</gene>
<evidence type="ECO:0000313" key="3">
    <source>
        <dbReference type="Proteomes" id="UP000434276"/>
    </source>
</evidence>
<organism evidence="2 3">
    <name type="scientific">Arabidopsis thaliana</name>
    <name type="common">Mouse-ear cress</name>
    <dbReference type="NCBI Taxonomy" id="3702"/>
    <lineage>
        <taxon>Eukaryota</taxon>
        <taxon>Viridiplantae</taxon>
        <taxon>Streptophyta</taxon>
        <taxon>Embryophyta</taxon>
        <taxon>Tracheophyta</taxon>
        <taxon>Spermatophyta</taxon>
        <taxon>Magnoliopsida</taxon>
        <taxon>eudicotyledons</taxon>
        <taxon>Gunneridae</taxon>
        <taxon>Pentapetalae</taxon>
        <taxon>rosids</taxon>
        <taxon>malvids</taxon>
        <taxon>Brassicales</taxon>
        <taxon>Brassicaceae</taxon>
        <taxon>Camelineae</taxon>
        <taxon>Arabidopsis</taxon>
    </lineage>
</organism>
<protein>
    <recommendedName>
        <fullName evidence="1">F-box associated beta-propeller type 1 domain-containing protein</fullName>
    </recommendedName>
</protein>
<dbReference type="OrthoDB" id="1098411at2759"/>
<sequence length="115" mass="13116">MSVNLHGIHDHKDLVDSSIKEICNSFVNVFHCNSLLLCVTKDSTGLVVLNPYLGQTRWIKPRSSYHRLERYALGYDNNRNHKISSFRGVSVKGNNYFVAQEILEGVMDDKCFALL</sequence>
<reference evidence="2 3" key="1">
    <citation type="submission" date="2019-12" db="EMBL/GenBank/DDBJ databases">
        <authorList>
            <person name="Jiao W.-B."/>
            <person name="Schneeberger K."/>
        </authorList>
    </citation>
    <scope>NUCLEOTIDE SEQUENCE [LARGE SCALE GENOMIC DNA]</scope>
    <source>
        <strain evidence="3">cv. C24</strain>
    </source>
</reference>
<proteinExistence type="predicted"/>
<dbReference type="InterPro" id="IPR017451">
    <property type="entry name" value="F-box-assoc_interact_dom"/>
</dbReference>